<evidence type="ECO:0000256" key="1">
    <source>
        <dbReference type="SAM" id="MobiDB-lite"/>
    </source>
</evidence>
<comment type="caution">
    <text evidence="2">The sequence shown here is derived from an EMBL/GenBank/DDBJ whole genome shotgun (WGS) entry which is preliminary data.</text>
</comment>
<dbReference type="EMBL" id="FNVS01000010">
    <property type="protein sequence ID" value="SEF95367.1"/>
    <property type="molecule type" value="Genomic_DNA"/>
</dbReference>
<feature type="region of interest" description="Disordered" evidence="1">
    <location>
        <begin position="114"/>
        <end position="139"/>
    </location>
</feature>
<dbReference type="AlphaFoldDB" id="A0A8G2FB35"/>
<dbReference type="Proteomes" id="UP000236725">
    <property type="component" value="Unassembled WGS sequence"/>
</dbReference>
<organism evidence="2 3">
    <name type="scientific">Parabacteroides chinchillae</name>
    <dbReference type="NCBI Taxonomy" id="871327"/>
    <lineage>
        <taxon>Bacteria</taxon>
        <taxon>Pseudomonadati</taxon>
        <taxon>Bacteroidota</taxon>
        <taxon>Bacteroidia</taxon>
        <taxon>Bacteroidales</taxon>
        <taxon>Tannerellaceae</taxon>
        <taxon>Parabacteroides</taxon>
    </lineage>
</organism>
<evidence type="ECO:0000313" key="3">
    <source>
        <dbReference type="Proteomes" id="UP000236725"/>
    </source>
</evidence>
<accession>A0A8G2FB35</accession>
<dbReference type="Pfam" id="PF14058">
    <property type="entry name" value="PcfK"/>
    <property type="match status" value="1"/>
</dbReference>
<sequence length="139" mass="16085">MKTTDHFKRTIQAYLEQRAAEDKLFAVAYRKEGKNIDDCVTYILNEVQRSGCNGFTDGEVYSMAVHYYDEDDIEVGKPLSCQVMVNHTVELTEEEKAEARKRAVEQYQQAELRKMQERNKKPTAKQETNVQPSLFDLGL</sequence>
<dbReference type="RefSeq" id="WP_103983540.1">
    <property type="nucleotide sequence ID" value="NZ_FNVS01000010.1"/>
</dbReference>
<gene>
    <name evidence="2" type="ORF">SAMN05444001_11087</name>
</gene>
<keyword evidence="3" id="KW-1185">Reference proteome</keyword>
<proteinExistence type="predicted"/>
<name>A0A8G2FB35_9BACT</name>
<protein>
    <submittedName>
        <fullName evidence="2">PcfK-like protein</fullName>
    </submittedName>
</protein>
<reference evidence="2 3" key="1">
    <citation type="submission" date="2016-10" db="EMBL/GenBank/DDBJ databases">
        <authorList>
            <person name="Varghese N."/>
            <person name="Submissions S."/>
        </authorList>
    </citation>
    <scope>NUCLEOTIDE SEQUENCE [LARGE SCALE GENOMIC DNA]</scope>
    <source>
        <strain evidence="2 3">DSM 29073</strain>
    </source>
</reference>
<evidence type="ECO:0000313" key="2">
    <source>
        <dbReference type="EMBL" id="SEF95367.1"/>
    </source>
</evidence>
<dbReference type="InterPro" id="IPR025624">
    <property type="entry name" value="PcfK"/>
</dbReference>